<organism evidence="10 11">
    <name type="scientific">Vanilla planifolia</name>
    <name type="common">Vanilla</name>
    <dbReference type="NCBI Taxonomy" id="51239"/>
    <lineage>
        <taxon>Eukaryota</taxon>
        <taxon>Viridiplantae</taxon>
        <taxon>Streptophyta</taxon>
        <taxon>Embryophyta</taxon>
        <taxon>Tracheophyta</taxon>
        <taxon>Spermatophyta</taxon>
        <taxon>Magnoliopsida</taxon>
        <taxon>Liliopsida</taxon>
        <taxon>Asparagales</taxon>
        <taxon>Orchidaceae</taxon>
        <taxon>Vanilloideae</taxon>
        <taxon>Vanilleae</taxon>
        <taxon>Vanilla</taxon>
    </lineage>
</organism>
<evidence type="ECO:0000256" key="1">
    <source>
        <dbReference type="ARBA" id="ARBA00000900"/>
    </source>
</evidence>
<evidence type="ECO:0000256" key="6">
    <source>
        <dbReference type="ARBA" id="ARBA00022786"/>
    </source>
</evidence>
<reference evidence="10 11" key="1">
    <citation type="journal article" date="2020" name="Nat. Food">
        <title>A phased Vanilla planifolia genome enables genetic improvement of flavour and production.</title>
        <authorList>
            <person name="Hasing T."/>
            <person name="Tang H."/>
            <person name="Brym M."/>
            <person name="Khazi F."/>
            <person name="Huang T."/>
            <person name="Chambers A.H."/>
        </authorList>
    </citation>
    <scope>NUCLEOTIDE SEQUENCE [LARGE SCALE GENOMIC DNA]</scope>
    <source>
        <tissue evidence="10">Leaf</tissue>
    </source>
</reference>
<dbReference type="AlphaFoldDB" id="A0A835UA88"/>
<comment type="caution">
    <text evidence="10">The sequence shown here is derived from an EMBL/GenBank/DDBJ whole genome shotgun (WGS) entry which is preliminary data.</text>
</comment>
<keyword evidence="5 8" id="KW-0863">Zinc-finger</keyword>
<dbReference type="InterPro" id="IPR045191">
    <property type="entry name" value="MBR1/2-like"/>
</dbReference>
<dbReference type="PANTHER" id="PTHR22937">
    <property type="entry name" value="E3 UBIQUITIN-PROTEIN LIGASE RNF165"/>
    <property type="match status" value="1"/>
</dbReference>
<protein>
    <recommendedName>
        <fullName evidence="2">RING-type E3 ubiquitin transferase</fullName>
        <ecNumber evidence="2">2.3.2.27</ecNumber>
    </recommendedName>
</protein>
<evidence type="ECO:0000256" key="7">
    <source>
        <dbReference type="ARBA" id="ARBA00022833"/>
    </source>
</evidence>
<accession>A0A835UA88</accession>
<dbReference type="SMART" id="SM00184">
    <property type="entry name" value="RING"/>
    <property type="match status" value="1"/>
</dbReference>
<dbReference type="EMBL" id="JADCNM010000014">
    <property type="protein sequence ID" value="KAG0454162.1"/>
    <property type="molecule type" value="Genomic_DNA"/>
</dbReference>
<keyword evidence="4" id="KW-0479">Metal-binding</keyword>
<keyword evidence="6" id="KW-0833">Ubl conjugation pathway</keyword>
<evidence type="ECO:0000256" key="5">
    <source>
        <dbReference type="ARBA" id="ARBA00022771"/>
    </source>
</evidence>
<sequence>MNAIWLRLARMNSVFRHRTPHELLHHNDYTLFTPGMHLRPAPLHLATSTPAEIDDYYSSGEEEEEELRNAMADSYRSRGSGLSRETVTGYLKNVAGCSESEEICTICQVRICFPDPNFRVRLIWFLTDGDADDLLKDDIHADKERTKLRCGHIFHFGCIEDWLMVKNECPVCRAAAVPLRDGTRRQ</sequence>
<evidence type="ECO:0000259" key="9">
    <source>
        <dbReference type="PROSITE" id="PS50089"/>
    </source>
</evidence>
<dbReference type="Gene3D" id="3.30.40.10">
    <property type="entry name" value="Zinc/RING finger domain, C3HC4 (zinc finger)"/>
    <property type="match status" value="1"/>
</dbReference>
<evidence type="ECO:0000256" key="3">
    <source>
        <dbReference type="ARBA" id="ARBA00022679"/>
    </source>
</evidence>
<evidence type="ECO:0000256" key="2">
    <source>
        <dbReference type="ARBA" id="ARBA00012483"/>
    </source>
</evidence>
<keyword evidence="7" id="KW-0862">Zinc</keyword>
<evidence type="ECO:0000256" key="8">
    <source>
        <dbReference type="PROSITE-ProRule" id="PRU00175"/>
    </source>
</evidence>
<dbReference type="GO" id="GO:0061630">
    <property type="term" value="F:ubiquitin protein ligase activity"/>
    <property type="evidence" value="ECO:0007669"/>
    <property type="project" value="UniProtKB-EC"/>
</dbReference>
<proteinExistence type="predicted"/>
<dbReference type="OrthoDB" id="613656at2759"/>
<dbReference type="Proteomes" id="UP000639772">
    <property type="component" value="Unassembled WGS sequence"/>
</dbReference>
<keyword evidence="3" id="KW-0808">Transferase</keyword>
<dbReference type="Pfam" id="PF13639">
    <property type="entry name" value="zf-RING_2"/>
    <property type="match status" value="1"/>
</dbReference>
<comment type="catalytic activity">
    <reaction evidence="1">
        <text>S-ubiquitinyl-[E2 ubiquitin-conjugating enzyme]-L-cysteine + [acceptor protein]-L-lysine = [E2 ubiquitin-conjugating enzyme]-L-cysteine + N(6)-ubiquitinyl-[acceptor protein]-L-lysine.</text>
        <dbReference type="EC" id="2.3.2.27"/>
    </reaction>
</comment>
<evidence type="ECO:0000256" key="4">
    <source>
        <dbReference type="ARBA" id="ARBA00022723"/>
    </source>
</evidence>
<dbReference type="PROSITE" id="PS50089">
    <property type="entry name" value="ZF_RING_2"/>
    <property type="match status" value="1"/>
</dbReference>
<dbReference type="InterPro" id="IPR013083">
    <property type="entry name" value="Znf_RING/FYVE/PHD"/>
</dbReference>
<dbReference type="EC" id="2.3.2.27" evidence="2"/>
<dbReference type="InterPro" id="IPR001841">
    <property type="entry name" value="Znf_RING"/>
</dbReference>
<evidence type="ECO:0000313" key="11">
    <source>
        <dbReference type="Proteomes" id="UP000639772"/>
    </source>
</evidence>
<dbReference type="SUPFAM" id="SSF57850">
    <property type="entry name" value="RING/U-box"/>
    <property type="match status" value="1"/>
</dbReference>
<gene>
    <name evidence="10" type="ORF">HPP92_025466</name>
</gene>
<name>A0A835UA88_VANPL</name>
<feature type="domain" description="RING-type" evidence="9">
    <location>
        <begin position="104"/>
        <end position="173"/>
    </location>
</feature>
<dbReference type="PANTHER" id="PTHR22937:SF219">
    <property type="entry name" value="RING-TYPE E3 UBIQUITIN TRANSFERASE"/>
    <property type="match status" value="1"/>
</dbReference>
<dbReference type="GO" id="GO:0008270">
    <property type="term" value="F:zinc ion binding"/>
    <property type="evidence" value="ECO:0007669"/>
    <property type="project" value="UniProtKB-KW"/>
</dbReference>
<evidence type="ECO:0000313" key="10">
    <source>
        <dbReference type="EMBL" id="KAG0454162.1"/>
    </source>
</evidence>